<dbReference type="SUPFAM" id="SSF82689">
    <property type="entry name" value="Mechanosensitive channel protein MscS (YggB), C-terminal domain"/>
    <property type="match status" value="1"/>
</dbReference>
<dbReference type="Gene3D" id="2.30.30.60">
    <property type="match status" value="1"/>
</dbReference>
<organism evidence="12 13">
    <name type="scientific">Rariglobus hedericola</name>
    <dbReference type="NCBI Taxonomy" id="2597822"/>
    <lineage>
        <taxon>Bacteria</taxon>
        <taxon>Pseudomonadati</taxon>
        <taxon>Verrucomicrobiota</taxon>
        <taxon>Opitutia</taxon>
        <taxon>Opitutales</taxon>
        <taxon>Opitutaceae</taxon>
        <taxon>Rariglobus</taxon>
    </lineage>
</organism>
<dbReference type="Pfam" id="PF00924">
    <property type="entry name" value="MS_channel_2nd"/>
    <property type="match status" value="1"/>
</dbReference>
<evidence type="ECO:0000313" key="12">
    <source>
        <dbReference type="EMBL" id="TSJ79500.1"/>
    </source>
</evidence>
<dbReference type="PROSITE" id="PS51257">
    <property type="entry name" value="PROKAR_LIPOPROTEIN"/>
    <property type="match status" value="1"/>
</dbReference>
<dbReference type="Pfam" id="PF21088">
    <property type="entry name" value="MS_channel_1st"/>
    <property type="match status" value="1"/>
</dbReference>
<dbReference type="PANTHER" id="PTHR30566">
    <property type="entry name" value="YNAI-RELATED MECHANOSENSITIVE ION CHANNEL"/>
    <property type="match status" value="1"/>
</dbReference>
<dbReference type="GO" id="GO:0005886">
    <property type="term" value="C:plasma membrane"/>
    <property type="evidence" value="ECO:0007669"/>
    <property type="project" value="UniProtKB-SubCell"/>
</dbReference>
<keyword evidence="8" id="KW-0732">Signal</keyword>
<evidence type="ECO:0000256" key="7">
    <source>
        <dbReference type="SAM" id="Phobius"/>
    </source>
</evidence>
<dbReference type="InterPro" id="IPR011014">
    <property type="entry name" value="MscS_channel_TM-2"/>
</dbReference>
<dbReference type="Proteomes" id="UP000315648">
    <property type="component" value="Unassembled WGS sequence"/>
</dbReference>
<evidence type="ECO:0000256" key="5">
    <source>
        <dbReference type="ARBA" id="ARBA00022989"/>
    </source>
</evidence>
<dbReference type="Gene3D" id="3.30.70.100">
    <property type="match status" value="1"/>
</dbReference>
<gene>
    <name evidence="12" type="ORF">FPL22_09495</name>
</gene>
<evidence type="ECO:0000256" key="8">
    <source>
        <dbReference type="SAM" id="SignalP"/>
    </source>
</evidence>
<evidence type="ECO:0000256" key="4">
    <source>
        <dbReference type="ARBA" id="ARBA00022692"/>
    </source>
</evidence>
<feature type="transmembrane region" description="Helical" evidence="7">
    <location>
        <begin position="160"/>
        <end position="182"/>
    </location>
</feature>
<dbReference type="SUPFAM" id="SSF50182">
    <property type="entry name" value="Sm-like ribonucleoproteins"/>
    <property type="match status" value="1"/>
</dbReference>
<evidence type="ECO:0000259" key="10">
    <source>
        <dbReference type="Pfam" id="PF21082"/>
    </source>
</evidence>
<accession>A0A556QS90</accession>
<dbReference type="Pfam" id="PF21082">
    <property type="entry name" value="MS_channel_3rd"/>
    <property type="match status" value="1"/>
</dbReference>
<feature type="transmembrane region" description="Helical" evidence="7">
    <location>
        <begin position="84"/>
        <end position="109"/>
    </location>
</feature>
<dbReference type="GO" id="GO:0008381">
    <property type="term" value="F:mechanosensitive monoatomic ion channel activity"/>
    <property type="evidence" value="ECO:0007669"/>
    <property type="project" value="UniProtKB-ARBA"/>
</dbReference>
<dbReference type="InterPro" id="IPR023408">
    <property type="entry name" value="MscS_beta-dom_sf"/>
</dbReference>
<dbReference type="InterPro" id="IPR010920">
    <property type="entry name" value="LSM_dom_sf"/>
</dbReference>
<dbReference type="InterPro" id="IPR006685">
    <property type="entry name" value="MscS_channel_2nd"/>
</dbReference>
<evidence type="ECO:0000259" key="9">
    <source>
        <dbReference type="Pfam" id="PF00924"/>
    </source>
</evidence>
<evidence type="ECO:0000313" key="13">
    <source>
        <dbReference type="Proteomes" id="UP000315648"/>
    </source>
</evidence>
<comment type="caution">
    <text evidence="12">The sequence shown here is derived from an EMBL/GenBank/DDBJ whole genome shotgun (WGS) entry which is preliminary data.</text>
</comment>
<keyword evidence="3" id="KW-1003">Cell membrane</keyword>
<feature type="domain" description="Mechanosensitive ion channel MscS" evidence="9">
    <location>
        <begin position="247"/>
        <end position="313"/>
    </location>
</feature>
<feature type="domain" description="Mechanosensitive ion channel MscS C-terminal" evidence="10">
    <location>
        <begin position="321"/>
        <end position="407"/>
    </location>
</feature>
<comment type="similarity">
    <text evidence="2">Belongs to the MscS (TC 1.A.23) family.</text>
</comment>
<dbReference type="SUPFAM" id="SSF82861">
    <property type="entry name" value="Mechanosensitive channel protein MscS (YggB), transmembrane region"/>
    <property type="match status" value="1"/>
</dbReference>
<dbReference type="PANTHER" id="PTHR30566:SF5">
    <property type="entry name" value="MECHANOSENSITIVE ION CHANNEL PROTEIN 1, MITOCHONDRIAL-RELATED"/>
    <property type="match status" value="1"/>
</dbReference>
<evidence type="ECO:0000259" key="11">
    <source>
        <dbReference type="Pfam" id="PF21088"/>
    </source>
</evidence>
<feature type="domain" description="Mechanosensitive ion channel transmembrane helices 2/3" evidence="11">
    <location>
        <begin position="210"/>
        <end position="246"/>
    </location>
</feature>
<dbReference type="Gene3D" id="1.10.287.1260">
    <property type="match status" value="1"/>
</dbReference>
<reference evidence="12 13" key="1">
    <citation type="submission" date="2019-07" db="EMBL/GenBank/DDBJ databases">
        <title>Description of 53C-WASEF.</title>
        <authorList>
            <person name="Pitt A."/>
            <person name="Hahn M.W."/>
        </authorList>
    </citation>
    <scope>NUCLEOTIDE SEQUENCE [LARGE SCALE GENOMIC DNA]</scope>
    <source>
        <strain evidence="12 13">53C-WASEF</strain>
    </source>
</reference>
<feature type="transmembrane region" description="Helical" evidence="7">
    <location>
        <begin position="130"/>
        <end position="148"/>
    </location>
</feature>
<sequence>MKRVSLVLFILVMGCSHVFAQIPASSAAAPVNSAAEQTATTNNAVGALNAGTPEPQVPDFLEHLVDSILALFDVRSSGNTWQHYAIAGVLLILFYALRRVVTTWIFGFLKKLASQTKTTFDDKLFPALESPVATFIALLGVFAALKVLKLPPSGDEVLKVAMTVSFSLCFFWALLRTLSAFLDHMQEIALAKKSSMAAFMPWIKKALVTVFVVFAVLMIAQSMGANVKAFLAGLGLGGLAFALAAQDTIANLFGSVVVAIDQPFKLGDTVQIGPHTGAVEDIGLRSTKLRRPDKSLVIIPNKTVAAEAVINLAKFTQRRVEQVIGFTYDSTPEQLDAIVEEYKALILAEPEVDPTSVMVFFRDFSASSLDLWVVYLAKDPDFQKHMRLKQRLNLAFMRAATARGLSFAFPTQTFELGSSTAKLLAPRKESQS</sequence>
<evidence type="ECO:0000256" key="3">
    <source>
        <dbReference type="ARBA" id="ARBA00022475"/>
    </source>
</evidence>
<keyword evidence="6 7" id="KW-0472">Membrane</keyword>
<dbReference type="InterPro" id="IPR049278">
    <property type="entry name" value="MS_channel_C"/>
</dbReference>
<dbReference type="OrthoDB" id="9809206at2"/>
<comment type="subcellular location">
    <subcellularLocation>
        <location evidence="1">Cell membrane</location>
        <topology evidence="1">Multi-pass membrane protein</topology>
    </subcellularLocation>
</comment>
<keyword evidence="4 7" id="KW-0812">Transmembrane</keyword>
<feature type="signal peptide" evidence="8">
    <location>
        <begin position="1"/>
        <end position="20"/>
    </location>
</feature>
<dbReference type="AlphaFoldDB" id="A0A556QS90"/>
<dbReference type="InterPro" id="IPR049142">
    <property type="entry name" value="MS_channel_1st"/>
</dbReference>
<feature type="chain" id="PRO_5022001348" evidence="8">
    <location>
        <begin position="21"/>
        <end position="432"/>
    </location>
</feature>
<evidence type="ECO:0000256" key="1">
    <source>
        <dbReference type="ARBA" id="ARBA00004651"/>
    </source>
</evidence>
<keyword evidence="5 7" id="KW-1133">Transmembrane helix</keyword>
<dbReference type="EMBL" id="VMBG01000001">
    <property type="protein sequence ID" value="TSJ79500.1"/>
    <property type="molecule type" value="Genomic_DNA"/>
</dbReference>
<dbReference type="InterPro" id="IPR011066">
    <property type="entry name" value="MscS_channel_C_sf"/>
</dbReference>
<feature type="transmembrane region" description="Helical" evidence="7">
    <location>
        <begin position="202"/>
        <end position="221"/>
    </location>
</feature>
<keyword evidence="13" id="KW-1185">Reference proteome</keyword>
<evidence type="ECO:0000256" key="2">
    <source>
        <dbReference type="ARBA" id="ARBA00008017"/>
    </source>
</evidence>
<proteinExistence type="inferred from homology"/>
<protein>
    <submittedName>
        <fullName evidence="12">Mechanosensitive ion channel family protein</fullName>
    </submittedName>
</protein>
<name>A0A556QS90_9BACT</name>
<evidence type="ECO:0000256" key="6">
    <source>
        <dbReference type="ARBA" id="ARBA00023136"/>
    </source>
</evidence>